<sequence>MDEGTKPGQKNHIAMWGLVLIFVLARRAGAMGRASRLGREESGAFLATSLTVTARNTLRALHPSHFHLHRLQPRCAIDRVNGPLHSISR</sequence>
<keyword evidence="1" id="KW-0812">Transmembrane</keyword>
<evidence type="ECO:0000256" key="1">
    <source>
        <dbReference type="SAM" id="Phobius"/>
    </source>
</evidence>
<evidence type="ECO:0000313" key="3">
    <source>
        <dbReference type="Proteomes" id="UP000011761"/>
    </source>
</evidence>
<organism evidence="2 3">
    <name type="scientific">Baudoinia panamericana (strain UAMH 10762)</name>
    <name type="common">Angels' share fungus</name>
    <name type="synonym">Baudoinia compniacensis (strain UAMH 10762)</name>
    <dbReference type="NCBI Taxonomy" id="717646"/>
    <lineage>
        <taxon>Eukaryota</taxon>
        <taxon>Fungi</taxon>
        <taxon>Dikarya</taxon>
        <taxon>Ascomycota</taxon>
        <taxon>Pezizomycotina</taxon>
        <taxon>Dothideomycetes</taxon>
        <taxon>Dothideomycetidae</taxon>
        <taxon>Mycosphaerellales</taxon>
        <taxon>Teratosphaeriaceae</taxon>
        <taxon>Baudoinia</taxon>
    </lineage>
</organism>
<dbReference type="KEGG" id="bcom:BAUCODRAFT_481426"/>
<feature type="transmembrane region" description="Helical" evidence="1">
    <location>
        <begin position="12"/>
        <end position="29"/>
    </location>
</feature>
<dbReference type="RefSeq" id="XP_007676590.1">
    <property type="nucleotide sequence ID" value="XM_007678400.1"/>
</dbReference>
<dbReference type="EMBL" id="KB445555">
    <property type="protein sequence ID" value="EMC96589.1"/>
    <property type="molecule type" value="Genomic_DNA"/>
</dbReference>
<keyword evidence="3" id="KW-1185">Reference proteome</keyword>
<protein>
    <submittedName>
        <fullName evidence="2">Uncharacterized protein</fullName>
    </submittedName>
</protein>
<keyword evidence="1" id="KW-1133">Transmembrane helix</keyword>
<dbReference type="AlphaFoldDB" id="M2NBR3"/>
<gene>
    <name evidence="2" type="ORF">BAUCODRAFT_481426</name>
</gene>
<dbReference type="HOGENOM" id="CLU_2454373_0_0_1"/>
<proteinExistence type="predicted"/>
<name>M2NBR3_BAUPA</name>
<reference evidence="2 3" key="1">
    <citation type="journal article" date="2012" name="PLoS Pathog.">
        <title>Diverse lifestyles and strategies of plant pathogenesis encoded in the genomes of eighteen Dothideomycetes fungi.</title>
        <authorList>
            <person name="Ohm R.A."/>
            <person name="Feau N."/>
            <person name="Henrissat B."/>
            <person name="Schoch C.L."/>
            <person name="Horwitz B.A."/>
            <person name="Barry K.W."/>
            <person name="Condon B.J."/>
            <person name="Copeland A.C."/>
            <person name="Dhillon B."/>
            <person name="Glaser F."/>
            <person name="Hesse C.N."/>
            <person name="Kosti I."/>
            <person name="LaButti K."/>
            <person name="Lindquist E.A."/>
            <person name="Lucas S."/>
            <person name="Salamov A.A."/>
            <person name="Bradshaw R.E."/>
            <person name="Ciuffetti L."/>
            <person name="Hamelin R.C."/>
            <person name="Kema G.H.J."/>
            <person name="Lawrence C."/>
            <person name="Scott J.A."/>
            <person name="Spatafora J.W."/>
            <person name="Turgeon B.G."/>
            <person name="de Wit P.J.G.M."/>
            <person name="Zhong S."/>
            <person name="Goodwin S.B."/>
            <person name="Grigoriev I.V."/>
        </authorList>
    </citation>
    <scope>NUCLEOTIDE SEQUENCE [LARGE SCALE GENOMIC DNA]</scope>
    <source>
        <strain evidence="2 3">UAMH 10762</strain>
    </source>
</reference>
<dbReference type="GeneID" id="19114777"/>
<accession>M2NBR3</accession>
<keyword evidence="1" id="KW-0472">Membrane</keyword>
<dbReference type="Proteomes" id="UP000011761">
    <property type="component" value="Unassembled WGS sequence"/>
</dbReference>
<evidence type="ECO:0000313" key="2">
    <source>
        <dbReference type="EMBL" id="EMC96589.1"/>
    </source>
</evidence>